<dbReference type="EMBL" id="CP011110">
    <property type="protein sequence ID" value="AKA24870.1"/>
    <property type="molecule type" value="Genomic_DNA"/>
</dbReference>
<dbReference type="GO" id="GO:0005829">
    <property type="term" value="C:cytosol"/>
    <property type="evidence" value="ECO:0007669"/>
    <property type="project" value="TreeGrafter"/>
</dbReference>
<evidence type="ECO:0000256" key="5">
    <source>
        <dbReference type="ARBA" id="ARBA00016377"/>
    </source>
</evidence>
<keyword evidence="6 12" id="KW-0378">Hydrolase</keyword>
<evidence type="ECO:0000256" key="2">
    <source>
        <dbReference type="ARBA" id="ARBA00001946"/>
    </source>
</evidence>
<evidence type="ECO:0000256" key="6">
    <source>
        <dbReference type="ARBA" id="ARBA00022801"/>
    </source>
</evidence>
<keyword evidence="9" id="KW-0460">Magnesium</keyword>
<evidence type="ECO:0000256" key="4">
    <source>
        <dbReference type="ARBA" id="ARBA00011738"/>
    </source>
</evidence>
<evidence type="ECO:0000313" key="12">
    <source>
        <dbReference type="EMBL" id="AKA24870.1"/>
    </source>
</evidence>
<dbReference type="RefSeq" id="WP_045883585.1">
    <property type="nucleotide sequence ID" value="NZ_CP011110.1"/>
</dbReference>
<dbReference type="GO" id="GO:0016818">
    <property type="term" value="F:hydrolase activity, acting on acid anhydrides, in phosphorus-containing anhydrides"/>
    <property type="evidence" value="ECO:0007669"/>
    <property type="project" value="InterPro"/>
</dbReference>
<comment type="similarity">
    <text evidence="3">Belongs to the Nudix hydrolase family. NudK subfamily.</text>
</comment>
<evidence type="ECO:0000256" key="10">
    <source>
        <dbReference type="PIRSR" id="PIRSR604385-3"/>
    </source>
</evidence>
<dbReference type="SUPFAM" id="SSF55811">
    <property type="entry name" value="Nudix"/>
    <property type="match status" value="1"/>
</dbReference>
<dbReference type="Pfam" id="PF00293">
    <property type="entry name" value="NUDIX"/>
    <property type="match status" value="1"/>
</dbReference>
<organism evidence="12 13">
    <name type="scientific">Pseudomonas chlororaphis</name>
    <dbReference type="NCBI Taxonomy" id="587753"/>
    <lineage>
        <taxon>Bacteria</taxon>
        <taxon>Pseudomonadati</taxon>
        <taxon>Pseudomonadota</taxon>
        <taxon>Gammaproteobacteria</taxon>
        <taxon>Pseudomonadales</taxon>
        <taxon>Pseudomonadaceae</taxon>
        <taxon>Pseudomonas</taxon>
    </lineage>
</organism>
<keyword evidence="9" id="KW-0479">Metal-binding</keyword>
<dbReference type="InterPro" id="IPR015797">
    <property type="entry name" value="NUDIX_hydrolase-like_dom_sf"/>
</dbReference>
<dbReference type="OrthoDB" id="5292471at2"/>
<evidence type="ECO:0000256" key="9">
    <source>
        <dbReference type="PIRSR" id="PIRSR604385-2"/>
    </source>
</evidence>
<dbReference type="CDD" id="cd24157">
    <property type="entry name" value="NUDIX_GDPMK"/>
    <property type="match status" value="1"/>
</dbReference>
<dbReference type="Gene3D" id="3.90.79.10">
    <property type="entry name" value="Nucleoside Triphosphate Pyrophosphohydrolase"/>
    <property type="match status" value="1"/>
</dbReference>
<feature type="binding site" evidence="9">
    <location>
        <position position="104"/>
    </location>
    <ligand>
        <name>Mg(2+)</name>
        <dbReference type="ChEBI" id="CHEBI:18420"/>
        <label>2</label>
    </ligand>
</feature>
<dbReference type="PATRIC" id="fig|587753.10.peg.3407"/>
<dbReference type="InterPro" id="IPR000086">
    <property type="entry name" value="NUDIX_hydrolase_dom"/>
</dbReference>
<comment type="cofactor">
    <cofactor evidence="2 9">
        <name>Mg(2+)</name>
        <dbReference type="ChEBI" id="CHEBI:18420"/>
    </cofactor>
</comment>
<dbReference type="Proteomes" id="UP000032748">
    <property type="component" value="Chromosome"/>
</dbReference>
<dbReference type="InterPro" id="IPR004385">
    <property type="entry name" value="NDP_pyrophosphatase"/>
</dbReference>
<name>A0A0D5Y1D9_9PSED</name>
<evidence type="ECO:0000256" key="1">
    <source>
        <dbReference type="ARBA" id="ARBA00000847"/>
    </source>
</evidence>
<feature type="short sequence motif" description="Nudix box" evidence="10">
    <location>
        <begin position="86"/>
        <end position="107"/>
    </location>
</feature>
<gene>
    <name evidence="12" type="ORF">PCL1606_34200</name>
</gene>
<evidence type="ECO:0000256" key="3">
    <source>
        <dbReference type="ARBA" id="ARBA00007275"/>
    </source>
</evidence>
<evidence type="ECO:0000256" key="8">
    <source>
        <dbReference type="ARBA" id="ARBA00032272"/>
    </source>
</evidence>
<dbReference type="PANTHER" id="PTHR11839:SF18">
    <property type="entry name" value="NUDIX HYDROLASE DOMAIN-CONTAINING PROTEIN"/>
    <property type="match status" value="1"/>
</dbReference>
<dbReference type="NCBIfam" id="TIGR00052">
    <property type="entry name" value="nudix-type nucleoside diphosphatase, YffH/AdpP family"/>
    <property type="match status" value="1"/>
</dbReference>
<dbReference type="AlphaFoldDB" id="A0A0D5Y1D9"/>
<feature type="binding site" evidence="9">
    <location>
        <position position="85"/>
    </location>
    <ligand>
        <name>Mg(2+)</name>
        <dbReference type="ChEBI" id="CHEBI:18420"/>
        <label>1</label>
    </ligand>
</feature>
<dbReference type="NCBIfam" id="NF011585">
    <property type="entry name" value="PRK15009.1"/>
    <property type="match status" value="1"/>
</dbReference>
<dbReference type="GO" id="GO:0006753">
    <property type="term" value="P:nucleoside phosphate metabolic process"/>
    <property type="evidence" value="ECO:0007669"/>
    <property type="project" value="TreeGrafter"/>
</dbReference>
<evidence type="ECO:0000259" key="11">
    <source>
        <dbReference type="PROSITE" id="PS51462"/>
    </source>
</evidence>
<dbReference type="GO" id="GO:0019693">
    <property type="term" value="P:ribose phosphate metabolic process"/>
    <property type="evidence" value="ECO:0007669"/>
    <property type="project" value="TreeGrafter"/>
</dbReference>
<proteinExistence type="inferred from homology"/>
<comment type="catalytic activity">
    <reaction evidence="1">
        <text>GDP-alpha-D-mannose + H2O = alpha-D-mannose 1-phosphate + GMP + 2 H(+)</text>
        <dbReference type="Rhea" id="RHEA:27978"/>
        <dbReference type="ChEBI" id="CHEBI:15377"/>
        <dbReference type="ChEBI" id="CHEBI:15378"/>
        <dbReference type="ChEBI" id="CHEBI:57527"/>
        <dbReference type="ChEBI" id="CHEBI:58115"/>
        <dbReference type="ChEBI" id="CHEBI:58409"/>
    </reaction>
</comment>
<dbReference type="GO" id="GO:0046872">
    <property type="term" value="F:metal ion binding"/>
    <property type="evidence" value="ECO:0007669"/>
    <property type="project" value="UniProtKB-KW"/>
</dbReference>
<protein>
    <recommendedName>
        <fullName evidence="5">GDP-mannose pyrophosphatase</fullName>
    </recommendedName>
    <alternativeName>
        <fullName evidence="7">GDP-mannose hydrolase</fullName>
    </alternativeName>
    <alternativeName>
        <fullName evidence="8">GDPMK</fullName>
    </alternativeName>
</protein>
<evidence type="ECO:0000256" key="7">
    <source>
        <dbReference type="ARBA" id="ARBA00032162"/>
    </source>
</evidence>
<feature type="binding site" evidence="9">
    <location>
        <position position="100"/>
    </location>
    <ligand>
        <name>Mg(2+)</name>
        <dbReference type="ChEBI" id="CHEBI:18420"/>
        <label>2</label>
    </ligand>
</feature>
<comment type="subunit">
    <text evidence="4">Homodimer.</text>
</comment>
<evidence type="ECO:0000313" key="13">
    <source>
        <dbReference type="Proteomes" id="UP000032748"/>
    </source>
</evidence>
<accession>A0A0D5Y1D9</accession>
<feature type="binding site" evidence="9">
    <location>
        <position position="153"/>
    </location>
    <ligand>
        <name>Mg(2+)</name>
        <dbReference type="ChEBI" id="CHEBI:18420"/>
        <label>1</label>
    </ligand>
</feature>
<sequence length="292" mass="32313">MPTASVRITAEQLLSDNWYLLKKYSFDLRRRDGSWQAQTREVYDRGNGATILLYNRERRTVLLIRQFRLPTYVNDHDGYLIETAAGLLDNASPEERIRLEAEEETGYRVGAVEKVYEAFMSPGSVTERLHFFLGEYSPDDRIGDGGGLAEEGEDIEVLELGYQQALDMVRSGEIVDGKTIMLLQYLELRLLSPRRLTVLLVGPDAAGAALEQCAAALVEAGHVPLPGRWLAQEAGVLHEQLQRCDAVLRIPGPCARADRLVALGQALGLPICAALEDIPGALAGATMDRKHR</sequence>
<dbReference type="PANTHER" id="PTHR11839">
    <property type="entry name" value="UDP/ADP-SUGAR PYROPHOSPHATASE"/>
    <property type="match status" value="1"/>
</dbReference>
<dbReference type="PROSITE" id="PS51462">
    <property type="entry name" value="NUDIX"/>
    <property type="match status" value="1"/>
</dbReference>
<feature type="domain" description="Nudix hydrolase" evidence="11">
    <location>
        <begin position="44"/>
        <end position="182"/>
    </location>
</feature>
<dbReference type="KEGG" id="pcz:PCL1606_34200"/>
<reference evidence="12 13" key="1">
    <citation type="journal article" date="2015" name="Mol. Plant Microbe Interact.">
        <title>Comparative Genomic Analysis of Pseudomonas chlororaphis PCL1606 Reveals New Insight into Antifungal Compounds Involved in Biocontrol.</title>
        <authorList>
            <person name="Calderon C.E."/>
            <person name="Ramos C."/>
            <person name="de Vicente A."/>
            <person name="Cazorla F.M."/>
        </authorList>
    </citation>
    <scope>NUCLEOTIDE SEQUENCE [LARGE SCALE GENOMIC DNA]</scope>
    <source>
        <strain evidence="12 13">PCL1606</strain>
    </source>
</reference>